<feature type="compositionally biased region" description="Polar residues" evidence="1">
    <location>
        <begin position="1210"/>
        <end position="1228"/>
    </location>
</feature>
<gene>
    <name evidence="2" type="ORF">PR048_003238</name>
</gene>
<feature type="region of interest" description="Disordered" evidence="1">
    <location>
        <begin position="1341"/>
        <end position="1383"/>
    </location>
</feature>
<evidence type="ECO:0000313" key="2">
    <source>
        <dbReference type="EMBL" id="KAJ8897881.1"/>
    </source>
</evidence>
<feature type="region of interest" description="Disordered" evidence="1">
    <location>
        <begin position="1622"/>
        <end position="1641"/>
    </location>
</feature>
<protein>
    <submittedName>
        <fullName evidence="2">Uncharacterized protein</fullName>
    </submittedName>
</protein>
<evidence type="ECO:0000313" key="3">
    <source>
        <dbReference type="Proteomes" id="UP001159363"/>
    </source>
</evidence>
<dbReference type="EMBL" id="JARBHB010000001">
    <property type="protein sequence ID" value="KAJ8897881.1"/>
    <property type="molecule type" value="Genomic_DNA"/>
</dbReference>
<evidence type="ECO:0000256" key="1">
    <source>
        <dbReference type="SAM" id="MobiDB-lite"/>
    </source>
</evidence>
<proteinExistence type="predicted"/>
<feature type="region of interest" description="Disordered" evidence="1">
    <location>
        <begin position="1"/>
        <end position="75"/>
    </location>
</feature>
<keyword evidence="3" id="KW-1185">Reference proteome</keyword>
<comment type="caution">
    <text evidence="2">The sequence shown here is derived from an EMBL/GenBank/DDBJ whole genome shotgun (WGS) entry which is preliminary data.</text>
</comment>
<feature type="compositionally biased region" description="Basic and acidic residues" evidence="1">
    <location>
        <begin position="33"/>
        <end position="60"/>
    </location>
</feature>
<dbReference type="Proteomes" id="UP001159363">
    <property type="component" value="Chromosome 1"/>
</dbReference>
<accession>A0ABQ9IMK0</accession>
<reference evidence="2 3" key="1">
    <citation type="submission" date="2023-02" db="EMBL/GenBank/DDBJ databases">
        <title>LHISI_Scaffold_Assembly.</title>
        <authorList>
            <person name="Stuart O.P."/>
            <person name="Cleave R."/>
            <person name="Magrath M.J.L."/>
            <person name="Mikheyev A.S."/>
        </authorList>
    </citation>
    <scope>NUCLEOTIDE SEQUENCE [LARGE SCALE GENOMIC DNA]</scope>
    <source>
        <strain evidence="2">Daus_M_001</strain>
        <tissue evidence="2">Leg muscle</tissue>
    </source>
</reference>
<sequence>MASPGMEPGSPRCNAGSLTTAPPRPRAFQKQSSDTHETPYDRVKRCRERKINIKASERVNGRSGGNGHTERESRENVVAVAHGPHAVRRRACHSACARVMLALGGGTAATRPATADASGCRATPAMGAAHPTGRRYTVSRVERHATVDLSVRVSQKQSSDTHKTSYDRAKRCRERKKYIKASERVNVDLFFNGATVAEQLVCSPLTKVIRAQSPARSSRMFACENRAGRCRWSAGCLWDLPFPPPFHSDATPYSPQSPSSALKTSILRATTYRRRHRLVSYLNKQDKHNEETRTNTVGFSEQTDCDVSGTAICSRLQAATHRVREHKCRLWGKNAAMRPMFEFLLVNIRRGAGGVRLKADNQTTGFLGDLSRPFNPVLLHAHITSPSPALKTSILRAAQTSSPAHLLKAGPLKKQLSSPRCMARRISRQSQASRLGGTPLRRRRQGLDVICEETAGERRVAARRSRQLIPRARLQRRSFAEDRCCPRTYRPRMPSEPAAASFKWGINWRKAFSLASTRRSGILFARLGSLPLRSPVRPLLTSPPLVHHNRIHDPVVAHLALLCHALLSPEDFLSNLIAALVVPRDVKPFPPYTLHNTPRPSNLQDTSEVDAAGDVSPCEELFLEVPPEFRDNSETASVASEFSAHEEYSDGSPGVVVVTSTHRPPPDLAARTLETGFNNRKSVSTARNRRCAEQLTNQLKQINDGKYLHEFTDDDQSCRGENGETQIDPATLSFTTHFCDDTEVSGHDFRRNHGTFTKRTLSSYKTDVGPPETRKDRASYGHLNGQWKGIVARKSTERKKSYRSNFINFEMKKCPEELKEISCSDGFSNSVPKSNNVAPEMMGLKYYGKDTFKKSALLKLAVTAENLNNKCQQVRETSLEGKHDVGSDRELSSKTKRQKNVATEVSSCFRDVGTNKVYSRPANTHEEACKCTKVQLDETVTCKSCVLTGQTDDDKIKRSGVFCNEALTKFKNVQTHEPSGVTLQKMNAVPFSGRLSEDVKRKEPMCYGSKEDPHGRIRYNNLDSCKISKNISASENVVDESTSKQSFVNNGISTDDEFAYRNTHVPFSCKIMDSANTAKTRQSNALKDCNSSIENKNLSSGKGTTKNNVDEKRCFKTLSARASRKHKRVFEKYSLSNEDESFCGLLQYLHDNKHGLSEILAKNNVIIEPLQEESDLMRRNPDKGMITSSTPKAAETDKPCRITGATIKNTAGNTDKTVSSSTNSLPKQHSQRPALRRHYFYYPTRTNRELVDEELPQPDKVRIMRQLFENPAFVSANNESDDQEKPNTQGCELRMQNEPYCRTKSIQRFTTSDSELSEVKQTTLQNVSVSLEDLSTCINGGGISSETEMSNVRDSDRVGDNLSADTEQTSTAKDDEDDTEESVRYVTPEVLEKIRACGTSVTYYGGHVISCSRGTLMRPMTTAIMDEIRQNNAIEKSDTEEQGFVLKFRLVKSNSCGSRIELAGAEEHDRCNREMKGISENLREEVTVPSRIKVDSSPTTESSCTEKSPISLCSLNSGYVGKPTPIANNEYESLHKIENSQHTEDTFNTSICRELHNSCKSNISKTFIEERYDLKKCEASDGFINPHVGLLHKPVMKSCMFNDMEFEEFEVLEGNFSTRYEVEKQRRDENTASQSVTAKTVHDNVNKSTRLQLSEDCGIDSTAIDDHKRSKNEEPMSGNVPSPCYNHFKSKRLVAAAVQEPRTEVNTWYEIGWTQRLYPLEVVTVVSCCSCKTSQTMLGATPTARAIVRVLTDGFCST</sequence>
<feature type="region of interest" description="Disordered" evidence="1">
    <location>
        <begin position="1210"/>
        <end position="1233"/>
    </location>
</feature>
<organism evidence="2 3">
    <name type="scientific">Dryococelus australis</name>
    <dbReference type="NCBI Taxonomy" id="614101"/>
    <lineage>
        <taxon>Eukaryota</taxon>
        <taxon>Metazoa</taxon>
        <taxon>Ecdysozoa</taxon>
        <taxon>Arthropoda</taxon>
        <taxon>Hexapoda</taxon>
        <taxon>Insecta</taxon>
        <taxon>Pterygota</taxon>
        <taxon>Neoptera</taxon>
        <taxon>Polyneoptera</taxon>
        <taxon>Phasmatodea</taxon>
        <taxon>Verophasmatodea</taxon>
        <taxon>Anareolatae</taxon>
        <taxon>Phasmatidae</taxon>
        <taxon>Eurycanthinae</taxon>
        <taxon>Dryococelus</taxon>
    </lineage>
</organism>
<name>A0ABQ9IMK0_9NEOP</name>